<keyword evidence="4" id="KW-1185">Reference proteome</keyword>
<dbReference type="GO" id="GO:0016787">
    <property type="term" value="F:hydrolase activity"/>
    <property type="evidence" value="ECO:0007669"/>
    <property type="project" value="UniProtKB-KW"/>
</dbReference>
<evidence type="ECO:0000313" key="4">
    <source>
        <dbReference type="Proteomes" id="UP001243009"/>
    </source>
</evidence>
<dbReference type="RefSeq" id="WP_305107598.1">
    <property type="nucleotide sequence ID" value="NZ_JAUTWS010000057.1"/>
</dbReference>
<name>A0ABT9E9A5_9PROT</name>
<evidence type="ECO:0000256" key="1">
    <source>
        <dbReference type="SAM" id="SignalP"/>
    </source>
</evidence>
<gene>
    <name evidence="3" type="ORF">Q7A36_30690</name>
</gene>
<feature type="domain" description="Alpha/beta hydrolase" evidence="2">
    <location>
        <begin position="166"/>
        <end position="502"/>
    </location>
</feature>
<accession>A0ABT9E9A5</accession>
<comment type="caution">
    <text evidence="3">The sequence shown here is derived from an EMBL/GenBank/DDBJ whole genome shotgun (WGS) entry which is preliminary data.</text>
</comment>
<protein>
    <submittedName>
        <fullName evidence="3">Alpha/beta hydrolase domain-containing protein</fullName>
    </submittedName>
</protein>
<organism evidence="3 4">
    <name type="scientific">Paracraurococcus lichenis</name>
    <dbReference type="NCBI Taxonomy" id="3064888"/>
    <lineage>
        <taxon>Bacteria</taxon>
        <taxon>Pseudomonadati</taxon>
        <taxon>Pseudomonadota</taxon>
        <taxon>Alphaproteobacteria</taxon>
        <taxon>Acetobacterales</taxon>
        <taxon>Roseomonadaceae</taxon>
        <taxon>Paracraurococcus</taxon>
    </lineage>
</organism>
<keyword evidence="3" id="KW-0378">Hydrolase</keyword>
<keyword evidence="1" id="KW-0732">Signal</keyword>
<dbReference type="InterPro" id="IPR045394">
    <property type="entry name" value="Abhydrolase_dom"/>
</dbReference>
<dbReference type="EMBL" id="JAUTWS010000057">
    <property type="protein sequence ID" value="MDO9712741.1"/>
    <property type="molecule type" value="Genomic_DNA"/>
</dbReference>
<feature type="signal peptide" evidence="1">
    <location>
        <begin position="1"/>
        <end position="22"/>
    </location>
</feature>
<evidence type="ECO:0000259" key="2">
    <source>
        <dbReference type="Pfam" id="PF20091"/>
    </source>
</evidence>
<reference evidence="3 4" key="1">
    <citation type="submission" date="2023-08" db="EMBL/GenBank/DDBJ databases">
        <title>The draft genome sequence of Paracraurococcus sp. LOR1-02.</title>
        <authorList>
            <person name="Kingkaew E."/>
            <person name="Tanasupawat S."/>
        </authorList>
    </citation>
    <scope>NUCLEOTIDE SEQUENCE [LARGE SCALE GENOMIC DNA]</scope>
    <source>
        <strain evidence="3 4">LOR1-02</strain>
    </source>
</reference>
<evidence type="ECO:0000313" key="3">
    <source>
        <dbReference type="EMBL" id="MDO9712741.1"/>
    </source>
</evidence>
<dbReference type="Pfam" id="PF20091">
    <property type="entry name" value="Abhydrolase_10"/>
    <property type="match status" value="1"/>
</dbReference>
<dbReference type="Proteomes" id="UP001243009">
    <property type="component" value="Unassembled WGS sequence"/>
</dbReference>
<feature type="chain" id="PRO_5046706102" evidence="1">
    <location>
        <begin position="23"/>
        <end position="520"/>
    </location>
</feature>
<sequence length="520" mass="54462">MTPLARLAAALLLAGLASPAAAKVTRLEITTKQPYGSFRAGDYQRWDGRIHGELPPDAGTIPDLEKATRNTRGMVEYAARIILFLPTDPARGNGALLLDVPNRGKPYANALYNSPRGLPSQSGNLEPGTGFLEDQGFAIAEVHWELGQGAELPAFTDAEGKRRFVEGVGFAIIRDAGDFLAHAAADATGTPNPLAGRISRALASGKSQDGRFLKTFLLHGFNQAEGRRVFDGMHVFVSGAGLLPILRSGTGPGSSADGAPSFAQPEFPGVHDGPLTIGEIVAKAEARGEVPPKMLLINTQVDYYSIRASLGRTGARGTADLPLPANVRMYDVAGAAHATVPRAEGCSLPPGRLDWAPVARATLLHLDRWVTGNVAPPPTTLMPLEPAPEDPTVLQAPKALPEAVVQVPRRDADGNAVGGIRLPDIAVPLGVHGAQNQPPSFSCSLVGTYLAFPQGRAPGSPGPASLAERYRDNADYVNRIRTAAAAAVQEGFLLPEDAAVIVNDAAASPIFARAPAGPPR</sequence>
<proteinExistence type="predicted"/>